<dbReference type="AlphaFoldDB" id="A0A380WMY7"/>
<sequence length="78" mass="8486">MPSVLKINLVLSSLMLLTACQADRRRCETETGGAATYRKSDNCGRAAKPAEGSDRPERQVREKPVTPTEPEPEGAVFP</sequence>
<evidence type="ECO:0000313" key="2">
    <source>
        <dbReference type="EMBL" id="SUU89656.1"/>
    </source>
</evidence>
<accession>A0A380WMY7</accession>
<dbReference type="PROSITE" id="PS51257">
    <property type="entry name" value="PROKAR_LIPOPROTEIN"/>
    <property type="match status" value="1"/>
</dbReference>
<organism evidence="2 3">
    <name type="scientific">Aminobacter aminovorans</name>
    <name type="common">Chelatobacter heintzii</name>
    <dbReference type="NCBI Taxonomy" id="83263"/>
    <lineage>
        <taxon>Bacteria</taxon>
        <taxon>Pseudomonadati</taxon>
        <taxon>Pseudomonadota</taxon>
        <taxon>Alphaproteobacteria</taxon>
        <taxon>Hyphomicrobiales</taxon>
        <taxon>Phyllobacteriaceae</taxon>
        <taxon>Aminobacter</taxon>
    </lineage>
</organism>
<reference evidence="2 3" key="1">
    <citation type="submission" date="2018-06" db="EMBL/GenBank/DDBJ databases">
        <authorList>
            <consortium name="Pathogen Informatics"/>
            <person name="Doyle S."/>
        </authorList>
    </citation>
    <scope>NUCLEOTIDE SEQUENCE [LARGE SCALE GENOMIC DNA]</scope>
    <source>
        <strain evidence="2 3">NCTC10684</strain>
    </source>
</reference>
<dbReference type="EMBL" id="UFSM01000001">
    <property type="protein sequence ID" value="SUU89656.1"/>
    <property type="molecule type" value="Genomic_DNA"/>
</dbReference>
<feature type="region of interest" description="Disordered" evidence="1">
    <location>
        <begin position="30"/>
        <end position="78"/>
    </location>
</feature>
<protein>
    <recommendedName>
        <fullName evidence="4">Lipoprotein</fullName>
    </recommendedName>
</protein>
<evidence type="ECO:0000256" key="1">
    <source>
        <dbReference type="SAM" id="MobiDB-lite"/>
    </source>
</evidence>
<evidence type="ECO:0000313" key="3">
    <source>
        <dbReference type="Proteomes" id="UP000254701"/>
    </source>
</evidence>
<gene>
    <name evidence="2" type="ORF">NCTC10684_02897</name>
</gene>
<evidence type="ECO:0008006" key="4">
    <source>
        <dbReference type="Google" id="ProtNLM"/>
    </source>
</evidence>
<proteinExistence type="predicted"/>
<dbReference type="Proteomes" id="UP000254701">
    <property type="component" value="Unassembled WGS sequence"/>
</dbReference>
<feature type="compositionally biased region" description="Basic and acidic residues" evidence="1">
    <location>
        <begin position="51"/>
        <end position="64"/>
    </location>
</feature>
<name>A0A380WMY7_AMIAI</name>